<evidence type="ECO:0000259" key="2">
    <source>
        <dbReference type="Pfam" id="PF02470"/>
    </source>
</evidence>
<sequence length="306" mass="33269">MATRSTYLKLGLFVVLCGCALVAVGILIGLRRIHREVVSVYTFFDESVTGLEVGSPVRARGVPIGQVGEITFAPDHRMVSVRSDIDVEEVVRLGFPSPGEKGHIQVPSYVRARLASQGLTGGRYIALDFFDEKTHPPPELSFPPPENYIPAERSVQNSLEQAASTAMNGLASLVETLRSQHLAERVVHTTTEADEVMALLQQVLRSIQQQHLPRRATATVEELRLAANRINRLLDQIGGEAGLIATTQRSVGAVGEAGRQATDTTHNLGETLEEIRSAAAAVRTLADRLERDPDMLLKGRGKEEAP</sequence>
<organism evidence="3 4">
    <name type="scientific">Pyxidicoccus parkwayensis</name>
    <dbReference type="NCBI Taxonomy" id="2813578"/>
    <lineage>
        <taxon>Bacteria</taxon>
        <taxon>Pseudomonadati</taxon>
        <taxon>Myxococcota</taxon>
        <taxon>Myxococcia</taxon>
        <taxon>Myxococcales</taxon>
        <taxon>Cystobacterineae</taxon>
        <taxon>Myxococcaceae</taxon>
        <taxon>Pyxidicoccus</taxon>
    </lineage>
</organism>
<dbReference type="Pfam" id="PF02470">
    <property type="entry name" value="MlaD"/>
    <property type="match status" value="1"/>
</dbReference>
<dbReference type="RefSeq" id="WP_206727444.1">
    <property type="nucleotide sequence ID" value="NZ_CP071090.1"/>
</dbReference>
<protein>
    <submittedName>
        <fullName evidence="3">MCE family protein</fullName>
    </submittedName>
</protein>
<gene>
    <name evidence="3" type="ORF">JY651_13590</name>
</gene>
<dbReference type="PANTHER" id="PTHR36698:SF3">
    <property type="entry name" value="ABC-TYPE TRANSPORT AUXILIARY LIPOPROTEIN COMPONENT DOMAIN-CONTAINING PROTEIN"/>
    <property type="match status" value="1"/>
</dbReference>
<dbReference type="Proteomes" id="UP000662747">
    <property type="component" value="Chromosome"/>
</dbReference>
<evidence type="ECO:0000313" key="4">
    <source>
        <dbReference type="Proteomes" id="UP000662747"/>
    </source>
</evidence>
<dbReference type="EMBL" id="CP071090">
    <property type="protein sequence ID" value="QSQ25893.1"/>
    <property type="molecule type" value="Genomic_DNA"/>
</dbReference>
<keyword evidence="1" id="KW-0812">Transmembrane</keyword>
<feature type="domain" description="Mce/MlaD" evidence="2">
    <location>
        <begin position="40"/>
        <end position="129"/>
    </location>
</feature>
<keyword evidence="4" id="KW-1185">Reference proteome</keyword>
<feature type="transmembrane region" description="Helical" evidence="1">
    <location>
        <begin position="6"/>
        <end position="30"/>
    </location>
</feature>
<dbReference type="PANTHER" id="PTHR36698">
    <property type="entry name" value="BLL5892 PROTEIN"/>
    <property type="match status" value="1"/>
</dbReference>
<name>A0ABX7P620_9BACT</name>
<reference evidence="3 4" key="1">
    <citation type="submission" date="2021-02" db="EMBL/GenBank/DDBJ databases">
        <title>De Novo genome assembly of isolated myxobacteria.</title>
        <authorList>
            <person name="Stevens D.C."/>
        </authorList>
    </citation>
    <scope>NUCLEOTIDE SEQUENCE [LARGE SCALE GENOMIC DNA]</scope>
    <source>
        <strain evidence="4">SCPEA02</strain>
    </source>
</reference>
<keyword evidence="1" id="KW-0472">Membrane</keyword>
<dbReference type="InterPro" id="IPR003399">
    <property type="entry name" value="Mce/MlaD"/>
</dbReference>
<accession>A0ABX7P620</accession>
<evidence type="ECO:0000256" key="1">
    <source>
        <dbReference type="SAM" id="Phobius"/>
    </source>
</evidence>
<evidence type="ECO:0000313" key="3">
    <source>
        <dbReference type="EMBL" id="QSQ25893.1"/>
    </source>
</evidence>
<keyword evidence="1" id="KW-1133">Transmembrane helix</keyword>
<proteinExistence type="predicted"/>